<dbReference type="PIRSF" id="PIRSF006603">
    <property type="entry name" value="DinF"/>
    <property type="match status" value="1"/>
</dbReference>
<feature type="transmembrane region" description="Helical" evidence="13">
    <location>
        <begin position="309"/>
        <end position="336"/>
    </location>
</feature>
<feature type="transmembrane region" description="Helical" evidence="13">
    <location>
        <begin position="410"/>
        <end position="430"/>
    </location>
</feature>
<protein>
    <recommendedName>
        <fullName evidence="4">Probable multidrug resistance protein NorM</fullName>
    </recommendedName>
    <alternativeName>
        <fullName evidence="12">Multidrug-efflux transporter</fullName>
    </alternativeName>
</protein>
<feature type="transmembrane region" description="Helical" evidence="13">
    <location>
        <begin position="86"/>
        <end position="109"/>
    </location>
</feature>
<feature type="transmembrane region" description="Helical" evidence="13">
    <location>
        <begin position="277"/>
        <end position="297"/>
    </location>
</feature>
<dbReference type="PANTHER" id="PTHR43298">
    <property type="entry name" value="MULTIDRUG RESISTANCE PROTEIN NORM-RELATED"/>
    <property type="match status" value="1"/>
</dbReference>
<keyword evidence="15" id="KW-1185">Reference proteome</keyword>
<evidence type="ECO:0000256" key="3">
    <source>
        <dbReference type="ARBA" id="ARBA00010199"/>
    </source>
</evidence>
<evidence type="ECO:0000256" key="7">
    <source>
        <dbReference type="ARBA" id="ARBA00022475"/>
    </source>
</evidence>
<evidence type="ECO:0000256" key="10">
    <source>
        <dbReference type="ARBA" id="ARBA00023065"/>
    </source>
</evidence>
<gene>
    <name evidence="14" type="ORF">SAMN04487928_12262</name>
</gene>
<reference evidence="15" key="1">
    <citation type="submission" date="2016-10" db="EMBL/GenBank/DDBJ databases">
        <authorList>
            <person name="Varghese N."/>
            <person name="Submissions S."/>
        </authorList>
    </citation>
    <scope>NUCLEOTIDE SEQUENCE [LARGE SCALE GENOMIC DNA]</scope>
    <source>
        <strain evidence="15">P18</strain>
    </source>
</reference>
<keyword evidence="9 13" id="KW-1133">Transmembrane helix</keyword>
<dbReference type="NCBIfam" id="TIGR00797">
    <property type="entry name" value="matE"/>
    <property type="match status" value="1"/>
</dbReference>
<sequence>MTKGSISKNLILFAIPLFLGQLLQQLYNVVDSVVVGNVLGKEALAAVSTTGSLIFLMVGFINGLFMGSSVIIGKRYGAGDEKGVSIAAHTGITFSILMGIVLTVFGYFFTPVLLRWMGTPEDVMPNSVMYFKIYFLGGLGNVLYSACCGVFQAMGDSKRPLYYLMVSTVLNTILDLLFVRDLGFGIAGAALATVIAQFVSALLAFVKLTQVQGPHRIDIRKLRMDPETIKKELMIGFPTGIQNSVIAIGNVVVQSNINAFGSAAMAGCGSYFKLEGFVFLPITCMSMALTTFVSQNVGAKEIKRVKKGAVIGSVISVSCAEFIGLMVFLFAPVFLRMFSSEPEVLLIGATQARTESLFYCLLALNHCLAGIYRGAGKTTVPMVVMLSSWCLLRITYITIIVRIIPVVNVIFWAYPLTWSVSAIIFIIYYFKGDWLTKVFENNT</sequence>
<accession>A0A1I5WGZ4</accession>
<comment type="similarity">
    <text evidence="3">Belongs to the multi antimicrobial extrusion (MATE) (TC 2.A.66.1) family.</text>
</comment>
<evidence type="ECO:0000256" key="2">
    <source>
        <dbReference type="ARBA" id="ARBA00004651"/>
    </source>
</evidence>
<evidence type="ECO:0000256" key="12">
    <source>
        <dbReference type="ARBA" id="ARBA00031636"/>
    </source>
</evidence>
<evidence type="ECO:0000256" key="9">
    <source>
        <dbReference type="ARBA" id="ARBA00022989"/>
    </source>
</evidence>
<keyword evidence="5" id="KW-0813">Transport</keyword>
<evidence type="ECO:0000256" key="13">
    <source>
        <dbReference type="SAM" id="Phobius"/>
    </source>
</evidence>
<dbReference type="EMBL" id="FOXO01000022">
    <property type="protein sequence ID" value="SFQ18955.1"/>
    <property type="molecule type" value="Genomic_DNA"/>
</dbReference>
<dbReference type="InterPro" id="IPR002528">
    <property type="entry name" value="MATE_fam"/>
</dbReference>
<keyword evidence="7" id="KW-1003">Cell membrane</keyword>
<dbReference type="InterPro" id="IPR050222">
    <property type="entry name" value="MATE_MdtK"/>
</dbReference>
<feature type="transmembrane region" description="Helical" evidence="13">
    <location>
        <begin position="44"/>
        <end position="65"/>
    </location>
</feature>
<dbReference type="GO" id="GO:0042910">
    <property type="term" value="F:xenobiotic transmembrane transporter activity"/>
    <property type="evidence" value="ECO:0007669"/>
    <property type="project" value="InterPro"/>
</dbReference>
<feature type="transmembrane region" description="Helical" evidence="13">
    <location>
        <begin position="185"/>
        <end position="206"/>
    </location>
</feature>
<comment type="function">
    <text evidence="1">Multidrug efflux pump.</text>
</comment>
<dbReference type="CDD" id="cd13138">
    <property type="entry name" value="MATE_yoeA_like"/>
    <property type="match status" value="1"/>
</dbReference>
<evidence type="ECO:0000256" key="11">
    <source>
        <dbReference type="ARBA" id="ARBA00023136"/>
    </source>
</evidence>
<comment type="subcellular location">
    <subcellularLocation>
        <location evidence="2">Cell membrane</location>
        <topology evidence="2">Multi-pass membrane protein</topology>
    </subcellularLocation>
</comment>
<dbReference type="RefSeq" id="WP_074889998.1">
    <property type="nucleotide sequence ID" value="NZ_FOXO01000022.1"/>
</dbReference>
<dbReference type="PANTHER" id="PTHR43298:SF2">
    <property type="entry name" value="FMN_FAD EXPORTER YEEO-RELATED"/>
    <property type="match status" value="1"/>
</dbReference>
<feature type="transmembrane region" description="Helical" evidence="13">
    <location>
        <begin position="233"/>
        <end position="257"/>
    </location>
</feature>
<evidence type="ECO:0000256" key="8">
    <source>
        <dbReference type="ARBA" id="ARBA00022692"/>
    </source>
</evidence>
<evidence type="ECO:0000256" key="6">
    <source>
        <dbReference type="ARBA" id="ARBA00022449"/>
    </source>
</evidence>
<evidence type="ECO:0000313" key="15">
    <source>
        <dbReference type="Proteomes" id="UP000182624"/>
    </source>
</evidence>
<keyword evidence="11 13" id="KW-0472">Membrane</keyword>
<keyword evidence="10" id="KW-0406">Ion transport</keyword>
<evidence type="ECO:0000313" key="14">
    <source>
        <dbReference type="EMBL" id="SFQ18955.1"/>
    </source>
</evidence>
<dbReference type="InterPro" id="IPR048279">
    <property type="entry name" value="MdtK-like"/>
</dbReference>
<feature type="transmembrane region" description="Helical" evidence="13">
    <location>
        <begin position="161"/>
        <end position="179"/>
    </location>
</feature>
<dbReference type="Pfam" id="PF01554">
    <property type="entry name" value="MatE"/>
    <property type="match status" value="2"/>
</dbReference>
<feature type="transmembrane region" description="Helical" evidence="13">
    <location>
        <begin position="382"/>
        <end position="404"/>
    </location>
</feature>
<dbReference type="AlphaFoldDB" id="A0A1I5WGZ4"/>
<dbReference type="Proteomes" id="UP000182624">
    <property type="component" value="Unassembled WGS sequence"/>
</dbReference>
<evidence type="ECO:0000256" key="4">
    <source>
        <dbReference type="ARBA" id="ARBA00020268"/>
    </source>
</evidence>
<evidence type="ECO:0000256" key="1">
    <source>
        <dbReference type="ARBA" id="ARBA00003408"/>
    </source>
</evidence>
<dbReference type="OrthoDB" id="9776324at2"/>
<dbReference type="GO" id="GO:0006811">
    <property type="term" value="P:monoatomic ion transport"/>
    <property type="evidence" value="ECO:0007669"/>
    <property type="project" value="UniProtKB-KW"/>
</dbReference>
<dbReference type="GO" id="GO:0005886">
    <property type="term" value="C:plasma membrane"/>
    <property type="evidence" value="ECO:0007669"/>
    <property type="project" value="UniProtKB-SubCell"/>
</dbReference>
<dbReference type="GO" id="GO:0015297">
    <property type="term" value="F:antiporter activity"/>
    <property type="evidence" value="ECO:0007669"/>
    <property type="project" value="UniProtKB-KW"/>
</dbReference>
<evidence type="ECO:0000256" key="5">
    <source>
        <dbReference type="ARBA" id="ARBA00022448"/>
    </source>
</evidence>
<organism evidence="14 15">
    <name type="scientific">Butyrivibrio proteoclasticus</name>
    <dbReference type="NCBI Taxonomy" id="43305"/>
    <lineage>
        <taxon>Bacteria</taxon>
        <taxon>Bacillati</taxon>
        <taxon>Bacillota</taxon>
        <taxon>Clostridia</taxon>
        <taxon>Lachnospirales</taxon>
        <taxon>Lachnospiraceae</taxon>
        <taxon>Butyrivibrio</taxon>
    </lineage>
</organism>
<feature type="transmembrane region" description="Helical" evidence="13">
    <location>
        <begin position="129"/>
        <end position="154"/>
    </location>
</feature>
<keyword evidence="8 13" id="KW-0812">Transmembrane</keyword>
<name>A0A1I5WGZ4_9FIRM</name>
<proteinExistence type="inferred from homology"/>
<keyword evidence="6" id="KW-0050">Antiport</keyword>